<comment type="caution">
    <text evidence="6">The sequence shown here is derived from an EMBL/GenBank/DDBJ whole genome shotgun (WGS) entry which is preliminary data.</text>
</comment>
<dbReference type="NCBIfam" id="TIGR00756">
    <property type="entry name" value="PPR"/>
    <property type="match status" value="8"/>
</dbReference>
<reference evidence="6" key="1">
    <citation type="journal article" date="2023" name="Nat. Commun.">
        <title>Diploid and tetraploid genomes of Acorus and the evolution of monocots.</title>
        <authorList>
            <person name="Ma L."/>
            <person name="Liu K.W."/>
            <person name="Li Z."/>
            <person name="Hsiao Y.Y."/>
            <person name="Qi Y."/>
            <person name="Fu T."/>
            <person name="Tang G.D."/>
            <person name="Zhang D."/>
            <person name="Sun W.H."/>
            <person name="Liu D.K."/>
            <person name="Li Y."/>
            <person name="Chen G.Z."/>
            <person name="Liu X.D."/>
            <person name="Liao X.Y."/>
            <person name="Jiang Y.T."/>
            <person name="Yu X."/>
            <person name="Hao Y."/>
            <person name="Huang J."/>
            <person name="Zhao X.W."/>
            <person name="Ke S."/>
            <person name="Chen Y.Y."/>
            <person name="Wu W.L."/>
            <person name="Hsu J.L."/>
            <person name="Lin Y.F."/>
            <person name="Huang M.D."/>
            <person name="Li C.Y."/>
            <person name="Huang L."/>
            <person name="Wang Z.W."/>
            <person name="Zhao X."/>
            <person name="Zhong W.Y."/>
            <person name="Peng D.H."/>
            <person name="Ahmad S."/>
            <person name="Lan S."/>
            <person name="Zhang J.S."/>
            <person name="Tsai W.C."/>
            <person name="Van de Peer Y."/>
            <person name="Liu Z.J."/>
        </authorList>
    </citation>
    <scope>NUCLEOTIDE SEQUENCE</scope>
    <source>
        <strain evidence="6">SCP</strain>
    </source>
</reference>
<evidence type="ECO:0000259" key="5">
    <source>
        <dbReference type="PROSITE" id="PS50828"/>
    </source>
</evidence>
<dbReference type="EMBL" id="JAUJYN010000012">
    <property type="protein sequence ID" value="KAK1259955.1"/>
    <property type="molecule type" value="Genomic_DNA"/>
</dbReference>
<feature type="repeat" description="PPR" evidence="3">
    <location>
        <begin position="623"/>
        <end position="657"/>
    </location>
</feature>
<feature type="repeat" description="PPR" evidence="3">
    <location>
        <begin position="588"/>
        <end position="622"/>
    </location>
</feature>
<evidence type="ECO:0000256" key="4">
    <source>
        <dbReference type="SAM" id="MobiDB-lite"/>
    </source>
</evidence>
<dbReference type="Gene3D" id="1.25.40.10">
    <property type="entry name" value="Tetratricopeptide repeat domain"/>
    <property type="match status" value="3"/>
</dbReference>
<dbReference type="InterPro" id="IPR036063">
    <property type="entry name" value="Smr_dom_sf"/>
</dbReference>
<dbReference type="InterPro" id="IPR011990">
    <property type="entry name" value="TPR-like_helical_dom_sf"/>
</dbReference>
<evidence type="ECO:0000313" key="7">
    <source>
        <dbReference type="Proteomes" id="UP001179952"/>
    </source>
</evidence>
<dbReference type="Proteomes" id="UP001179952">
    <property type="component" value="Unassembled WGS sequence"/>
</dbReference>
<dbReference type="PROSITE" id="PS51375">
    <property type="entry name" value="PPR"/>
    <property type="match status" value="8"/>
</dbReference>
<dbReference type="Pfam" id="PF12854">
    <property type="entry name" value="PPR_1"/>
    <property type="match status" value="1"/>
</dbReference>
<evidence type="ECO:0000256" key="2">
    <source>
        <dbReference type="ARBA" id="ARBA00022737"/>
    </source>
</evidence>
<name>A0AAV9A7D8_ACOGR</name>
<protein>
    <submittedName>
        <fullName evidence="6">Pentatricopeptide repeat-containing protein</fullName>
    </submittedName>
</protein>
<comment type="similarity">
    <text evidence="1">Belongs to the PPR family. P subfamily.</text>
</comment>
<dbReference type="PANTHER" id="PTHR47447:SF17">
    <property type="entry name" value="OS12G0638900 PROTEIN"/>
    <property type="match status" value="1"/>
</dbReference>
<dbReference type="AlphaFoldDB" id="A0AAV9A7D8"/>
<dbReference type="Pfam" id="PF13041">
    <property type="entry name" value="PPR_2"/>
    <property type="match status" value="3"/>
</dbReference>
<dbReference type="InterPro" id="IPR002625">
    <property type="entry name" value="Smr_dom"/>
</dbReference>
<dbReference type="PROSITE" id="PS50828">
    <property type="entry name" value="SMR"/>
    <property type="match status" value="1"/>
</dbReference>
<dbReference type="SUPFAM" id="SSF160443">
    <property type="entry name" value="SMR domain-like"/>
    <property type="match status" value="1"/>
</dbReference>
<organism evidence="6 7">
    <name type="scientific">Acorus gramineus</name>
    <name type="common">Dwarf sweet flag</name>
    <dbReference type="NCBI Taxonomy" id="55184"/>
    <lineage>
        <taxon>Eukaryota</taxon>
        <taxon>Viridiplantae</taxon>
        <taxon>Streptophyta</taxon>
        <taxon>Embryophyta</taxon>
        <taxon>Tracheophyta</taxon>
        <taxon>Spermatophyta</taxon>
        <taxon>Magnoliopsida</taxon>
        <taxon>Liliopsida</taxon>
        <taxon>Acoraceae</taxon>
        <taxon>Acorus</taxon>
    </lineage>
</organism>
<feature type="repeat" description="PPR" evidence="3">
    <location>
        <begin position="658"/>
        <end position="692"/>
    </location>
</feature>
<reference evidence="6" key="2">
    <citation type="submission" date="2023-06" db="EMBL/GenBank/DDBJ databases">
        <authorList>
            <person name="Ma L."/>
            <person name="Liu K.-W."/>
            <person name="Li Z."/>
            <person name="Hsiao Y.-Y."/>
            <person name="Qi Y."/>
            <person name="Fu T."/>
            <person name="Tang G."/>
            <person name="Zhang D."/>
            <person name="Sun W.-H."/>
            <person name="Liu D.-K."/>
            <person name="Li Y."/>
            <person name="Chen G.-Z."/>
            <person name="Liu X.-D."/>
            <person name="Liao X.-Y."/>
            <person name="Jiang Y.-T."/>
            <person name="Yu X."/>
            <person name="Hao Y."/>
            <person name="Huang J."/>
            <person name="Zhao X.-W."/>
            <person name="Ke S."/>
            <person name="Chen Y.-Y."/>
            <person name="Wu W.-L."/>
            <person name="Hsu J.-L."/>
            <person name="Lin Y.-F."/>
            <person name="Huang M.-D."/>
            <person name="Li C.-Y."/>
            <person name="Huang L."/>
            <person name="Wang Z.-W."/>
            <person name="Zhao X."/>
            <person name="Zhong W.-Y."/>
            <person name="Peng D.-H."/>
            <person name="Ahmad S."/>
            <person name="Lan S."/>
            <person name="Zhang J.-S."/>
            <person name="Tsai W.-C."/>
            <person name="Van De Peer Y."/>
            <person name="Liu Z.-J."/>
        </authorList>
    </citation>
    <scope>NUCLEOTIDE SEQUENCE</scope>
    <source>
        <strain evidence="6">SCP</strain>
        <tissue evidence="6">Leaves</tissue>
    </source>
</reference>
<keyword evidence="2" id="KW-0677">Repeat</keyword>
<proteinExistence type="inferred from homology"/>
<accession>A0AAV9A7D8</accession>
<dbReference type="Gene3D" id="3.30.1370.110">
    <property type="match status" value="1"/>
</dbReference>
<dbReference type="Pfam" id="PF01535">
    <property type="entry name" value="PPR"/>
    <property type="match status" value="2"/>
</dbReference>
<feature type="repeat" description="PPR" evidence="3">
    <location>
        <begin position="518"/>
        <end position="552"/>
    </location>
</feature>
<feature type="domain" description="Smr" evidence="5">
    <location>
        <begin position="810"/>
        <end position="891"/>
    </location>
</feature>
<feature type="compositionally biased region" description="Polar residues" evidence="4">
    <location>
        <begin position="224"/>
        <end position="234"/>
    </location>
</feature>
<evidence type="ECO:0000256" key="3">
    <source>
        <dbReference type="PROSITE-ProRule" id="PRU00708"/>
    </source>
</evidence>
<sequence>MLRAKQISTISHTARSLLLGGSRCSTADGASSTHSEDEACIPRRQSTCVGARFSPKASSLASGANVVKEGIPCPVDATISVRRSTARSCVHQVPASHLLPAVNSFSRSDNANSFKSTLHSVDIDAPTQPDLSHSSKLTAERLVKPGGSKVNQQDLSHSSKLVTERLAKAGAATVGLLSDVVKHKFPVPDCGSVLLATQNCVVDFDQPVSNVKSSAGKSRKRNSNPRVQSRSSVGITRGYKSSIPSHIPKGKAEISHLKDVQNIPNKIEDTCVDSNRVPLDKTNGRYPRFQGAKPLPRSVFSGIKSGRKISKGKVEALAESIRVEDKLQRPTCSTMVNVGPFPSAQSSGHLVGRVYHTLCQIKSWGPAAAQKLHNLGCTLDPYQANQVLKQLQDYTVAFGFFYWLKHQPGFRHDNYTYTTMIGILGRAKQFGTINSLLEEMIMDGCEPNVVTYNRLIHSFGLANYIDKAIETFYHMQNVGIRPDRVTYCTLIDMHAKAGFLEVAMDMYQMMQKVGLTPDTFTYSLMINCLGKAGHLSVAYKLFCEMVSRGLVPNLVTYNILIALQAKARNFPSALKLYREMQAAGFYPDKITYSIIMEVLGHCGFLDEAESLFVEMKRKEWIPDEHVYGLLVDLWGKAGNVDKARGWYQLMLDSGLRPNVPTCNSLLSAFLRMHRFSDANDVLQTMLNFGLHPSLQTYTLLLSCCTEARSPIDMGSCGKLMAVTGHPAHNFLLTLPAAEPGGQNVRDHTGIFLDLMHSEDRESKRGLVDAVIDFLHKSGLKEEAGSIWEVAAKRNVYPDAVREKRNSYWLINLHVMSDGTAVTALSRTLASFRKQILTSGVGPNRIDIITGWGRRSRVTGTSLVRQSVQELLHLFRFPFFKEYGNSGCFVGCGESLNQWLLHSYVERMHLL</sequence>
<evidence type="ECO:0000313" key="6">
    <source>
        <dbReference type="EMBL" id="KAK1259955.1"/>
    </source>
</evidence>
<dbReference type="InterPro" id="IPR002885">
    <property type="entry name" value="PPR_rpt"/>
</dbReference>
<feature type="repeat" description="PPR" evidence="3">
    <location>
        <begin position="553"/>
        <end position="587"/>
    </location>
</feature>
<keyword evidence="7" id="KW-1185">Reference proteome</keyword>
<feature type="repeat" description="PPR" evidence="3">
    <location>
        <begin position="448"/>
        <end position="482"/>
    </location>
</feature>
<feature type="repeat" description="PPR" evidence="3">
    <location>
        <begin position="483"/>
        <end position="517"/>
    </location>
</feature>
<feature type="repeat" description="PPR" evidence="3">
    <location>
        <begin position="413"/>
        <end position="447"/>
    </location>
</feature>
<evidence type="ECO:0000256" key="1">
    <source>
        <dbReference type="ARBA" id="ARBA00007626"/>
    </source>
</evidence>
<dbReference type="SMART" id="SM00463">
    <property type="entry name" value="SMR"/>
    <property type="match status" value="1"/>
</dbReference>
<dbReference type="PANTHER" id="PTHR47447">
    <property type="entry name" value="OS03G0856100 PROTEIN"/>
    <property type="match status" value="1"/>
</dbReference>
<gene>
    <name evidence="6" type="ORF">QJS04_geneDACA020036</name>
</gene>
<feature type="region of interest" description="Disordered" evidence="4">
    <location>
        <begin position="210"/>
        <end position="241"/>
    </location>
</feature>